<gene>
    <name evidence="2" type="ORF">IRJ41_001017</name>
</gene>
<keyword evidence="3" id="KW-1185">Reference proteome</keyword>
<dbReference type="AlphaFoldDB" id="A0A9W7T4E7"/>
<dbReference type="EMBL" id="JAFHDT010000312">
    <property type="protein sequence ID" value="KAI7789876.1"/>
    <property type="molecule type" value="Genomic_DNA"/>
</dbReference>
<evidence type="ECO:0000313" key="2">
    <source>
        <dbReference type="EMBL" id="KAI7789876.1"/>
    </source>
</evidence>
<proteinExistence type="predicted"/>
<sequence length="174" mass="19408">MELIQMLNFLREMVPPSCSSTTEMVRDNYEMSLAASGGDVMPSDSGDSSELPPSGGRAQEEVDVEMSAMLSRAAVSVGLQCPHCLSRRSQLHTWYLRLAPSRARPQCRVFRKCMRNLGEAARGYVDVPQVERAALRATKVTAWVLGRAMSTLVVHERHLWPNLAQMSNAEKVRF</sequence>
<organism evidence="2 3">
    <name type="scientific">Triplophysa rosa</name>
    <name type="common">Cave loach</name>
    <dbReference type="NCBI Taxonomy" id="992332"/>
    <lineage>
        <taxon>Eukaryota</taxon>
        <taxon>Metazoa</taxon>
        <taxon>Chordata</taxon>
        <taxon>Craniata</taxon>
        <taxon>Vertebrata</taxon>
        <taxon>Euteleostomi</taxon>
        <taxon>Actinopterygii</taxon>
        <taxon>Neopterygii</taxon>
        <taxon>Teleostei</taxon>
        <taxon>Ostariophysi</taxon>
        <taxon>Cypriniformes</taxon>
        <taxon>Nemacheilidae</taxon>
        <taxon>Triplophysa</taxon>
    </lineage>
</organism>
<evidence type="ECO:0000313" key="3">
    <source>
        <dbReference type="Proteomes" id="UP001059041"/>
    </source>
</evidence>
<comment type="caution">
    <text evidence="2">The sequence shown here is derived from an EMBL/GenBank/DDBJ whole genome shotgun (WGS) entry which is preliminary data.</text>
</comment>
<protein>
    <submittedName>
        <fullName evidence="2">Dehydrodolichyl diphosphate synthase</fullName>
    </submittedName>
</protein>
<dbReference type="Proteomes" id="UP001059041">
    <property type="component" value="Unassembled WGS sequence"/>
</dbReference>
<reference evidence="2" key="1">
    <citation type="submission" date="2021-02" db="EMBL/GenBank/DDBJ databases">
        <title>Comparative genomics reveals that relaxation of natural selection precedes convergent phenotypic evolution of cavefish.</title>
        <authorList>
            <person name="Peng Z."/>
        </authorList>
    </citation>
    <scope>NUCLEOTIDE SEQUENCE</scope>
    <source>
        <tissue evidence="2">Muscle</tissue>
    </source>
</reference>
<feature type="non-terminal residue" evidence="2">
    <location>
        <position position="174"/>
    </location>
</feature>
<feature type="region of interest" description="Disordered" evidence="1">
    <location>
        <begin position="35"/>
        <end position="59"/>
    </location>
</feature>
<name>A0A9W7T4E7_TRIRA</name>
<accession>A0A9W7T4E7</accession>
<evidence type="ECO:0000256" key="1">
    <source>
        <dbReference type="SAM" id="MobiDB-lite"/>
    </source>
</evidence>